<feature type="transmembrane region" description="Helical" evidence="5">
    <location>
        <begin position="310"/>
        <end position="330"/>
    </location>
</feature>
<evidence type="ECO:0000256" key="3">
    <source>
        <dbReference type="ARBA" id="ARBA00022989"/>
    </source>
</evidence>
<dbReference type="Pfam" id="PF01925">
    <property type="entry name" value="TauE"/>
    <property type="match status" value="1"/>
</dbReference>
<comment type="caution">
    <text evidence="6">The sequence shown here is derived from an EMBL/GenBank/DDBJ whole genome shotgun (WGS) entry which is preliminary data.</text>
</comment>
<accession>A0AA88BBS3</accession>
<evidence type="ECO:0000313" key="7">
    <source>
        <dbReference type="Proteomes" id="UP000625079"/>
    </source>
</evidence>
<dbReference type="EMBL" id="BMHC01000017">
    <property type="protein sequence ID" value="GGI30488.1"/>
    <property type="molecule type" value="Genomic_DNA"/>
</dbReference>
<sequence length="333" mass="35460">MRNLHSTQDGRPRHIDRVSRITYSLACSRIWAEVPETLRPVGGGRSGVIAGLDIKEIIELALLLIATGALSGFLAGVFGIGGGAILVPVFYECFRLAGVPLEVRMPLCIGTSLAVIIPTSVSSFQAHYRRGAVDMTILRMWWLPIVIGVAAGSVVARYAPEKLFKIVFVAVAYSAAARLIFARQGWKFGDELPTGPLMRLYGFCVGILSTLMGIGGGLFSNLLMTFYGRPIHQAVATSSALAVLISIPGALGYIYAGWPAAATYPAVTALQVPFAFGYVSLIGAVLVMPMSLVTAPLGVRAAHAMSKRTLEMAFGCYLFIVGSRFVMSLLGGQ</sequence>
<reference evidence="6" key="2">
    <citation type="submission" date="2022-12" db="EMBL/GenBank/DDBJ databases">
        <authorList>
            <person name="Sun Q."/>
            <person name="Zhou Y."/>
        </authorList>
    </citation>
    <scope>NUCLEOTIDE SEQUENCE</scope>
    <source>
        <strain evidence="6">CGMCC 1.15034</strain>
    </source>
</reference>
<dbReference type="AlphaFoldDB" id="A0AA88BBS3"/>
<feature type="transmembrane region" description="Helical" evidence="5">
    <location>
        <begin position="198"/>
        <end position="223"/>
    </location>
</feature>
<dbReference type="PANTHER" id="PTHR43483:SF3">
    <property type="entry name" value="MEMBRANE TRANSPORTER PROTEIN HI_0806-RELATED"/>
    <property type="match status" value="1"/>
</dbReference>
<keyword evidence="5" id="KW-1003">Cell membrane</keyword>
<reference evidence="6" key="1">
    <citation type="journal article" date="2014" name="Int. J. Syst. Evol. Microbiol.">
        <title>Complete genome sequence of Corynebacterium casei LMG S-19264T (=DSM 44701T), isolated from a smear-ripened cheese.</title>
        <authorList>
            <consortium name="US DOE Joint Genome Institute (JGI-PGF)"/>
            <person name="Walter F."/>
            <person name="Albersmeier A."/>
            <person name="Kalinowski J."/>
            <person name="Ruckert C."/>
        </authorList>
    </citation>
    <scope>NUCLEOTIDE SEQUENCE</scope>
    <source>
        <strain evidence="6">CGMCC 1.15034</strain>
    </source>
</reference>
<dbReference type="Proteomes" id="UP000625079">
    <property type="component" value="Unassembled WGS sequence"/>
</dbReference>
<dbReference type="GO" id="GO:0005886">
    <property type="term" value="C:plasma membrane"/>
    <property type="evidence" value="ECO:0007669"/>
    <property type="project" value="UniProtKB-SubCell"/>
</dbReference>
<evidence type="ECO:0000256" key="1">
    <source>
        <dbReference type="ARBA" id="ARBA00004141"/>
    </source>
</evidence>
<comment type="similarity">
    <text evidence="5">Belongs to the 4-toluene sulfonate uptake permease (TSUP) (TC 2.A.102) family.</text>
</comment>
<feature type="transmembrane region" description="Helical" evidence="5">
    <location>
        <begin position="235"/>
        <end position="255"/>
    </location>
</feature>
<evidence type="ECO:0000256" key="5">
    <source>
        <dbReference type="RuleBase" id="RU363041"/>
    </source>
</evidence>
<organism evidence="6 7">
    <name type="scientific">Bradyrhizobium guangdongense</name>
    <dbReference type="NCBI Taxonomy" id="1325090"/>
    <lineage>
        <taxon>Bacteria</taxon>
        <taxon>Pseudomonadati</taxon>
        <taxon>Pseudomonadota</taxon>
        <taxon>Alphaproteobacteria</taxon>
        <taxon>Hyphomicrobiales</taxon>
        <taxon>Nitrobacteraceae</taxon>
        <taxon>Bradyrhizobium</taxon>
    </lineage>
</organism>
<proteinExistence type="inferred from homology"/>
<feature type="transmembrane region" description="Helical" evidence="5">
    <location>
        <begin position="166"/>
        <end position="186"/>
    </location>
</feature>
<comment type="subcellular location">
    <subcellularLocation>
        <location evidence="5">Cell membrane</location>
        <topology evidence="5">Multi-pass membrane protein</topology>
    </subcellularLocation>
    <subcellularLocation>
        <location evidence="1">Membrane</location>
        <topology evidence="1">Multi-pass membrane protein</topology>
    </subcellularLocation>
</comment>
<protein>
    <recommendedName>
        <fullName evidence="5">Probable membrane transporter protein</fullName>
    </recommendedName>
</protein>
<keyword evidence="3 5" id="KW-1133">Transmembrane helix</keyword>
<dbReference type="PANTHER" id="PTHR43483">
    <property type="entry name" value="MEMBRANE TRANSPORTER PROTEIN HI_0806-RELATED"/>
    <property type="match status" value="1"/>
</dbReference>
<gene>
    <name evidence="6" type="ORF">GCM10010987_59700</name>
</gene>
<name>A0AA88BBS3_9BRAD</name>
<feature type="transmembrane region" description="Helical" evidence="5">
    <location>
        <begin position="141"/>
        <end position="159"/>
    </location>
</feature>
<evidence type="ECO:0000256" key="4">
    <source>
        <dbReference type="ARBA" id="ARBA00023136"/>
    </source>
</evidence>
<feature type="transmembrane region" description="Helical" evidence="5">
    <location>
        <begin position="60"/>
        <end position="91"/>
    </location>
</feature>
<keyword evidence="4 5" id="KW-0472">Membrane</keyword>
<keyword evidence="2 5" id="KW-0812">Transmembrane</keyword>
<feature type="transmembrane region" description="Helical" evidence="5">
    <location>
        <begin position="275"/>
        <end position="298"/>
    </location>
</feature>
<evidence type="ECO:0000313" key="6">
    <source>
        <dbReference type="EMBL" id="GGI30488.1"/>
    </source>
</evidence>
<dbReference type="InterPro" id="IPR002781">
    <property type="entry name" value="TM_pro_TauE-like"/>
</dbReference>
<evidence type="ECO:0000256" key="2">
    <source>
        <dbReference type="ARBA" id="ARBA00022692"/>
    </source>
</evidence>